<comment type="caution">
    <text evidence="1">The sequence shown here is derived from an EMBL/GenBank/DDBJ whole genome shotgun (WGS) entry which is preliminary data.</text>
</comment>
<name>A0AAD3Y507_NEPGR</name>
<gene>
    <name evidence="1" type="ORF">Nepgr_029623</name>
</gene>
<proteinExistence type="predicted"/>
<sequence>MSSWKEQISHETELRFRDLESLSRHEQGGTEEWRLQGTVRPIWEGIPGTAIEGFESYVDGGGKRGPGAINEIWCYSTSPVSLELGQGGQGAAFEAFGF</sequence>
<dbReference type="EMBL" id="BSYO01000033">
    <property type="protein sequence ID" value="GMH27780.1"/>
    <property type="molecule type" value="Genomic_DNA"/>
</dbReference>
<organism evidence="1 2">
    <name type="scientific">Nepenthes gracilis</name>
    <name type="common">Slender pitcher plant</name>
    <dbReference type="NCBI Taxonomy" id="150966"/>
    <lineage>
        <taxon>Eukaryota</taxon>
        <taxon>Viridiplantae</taxon>
        <taxon>Streptophyta</taxon>
        <taxon>Embryophyta</taxon>
        <taxon>Tracheophyta</taxon>
        <taxon>Spermatophyta</taxon>
        <taxon>Magnoliopsida</taxon>
        <taxon>eudicotyledons</taxon>
        <taxon>Gunneridae</taxon>
        <taxon>Pentapetalae</taxon>
        <taxon>Caryophyllales</taxon>
        <taxon>Nepenthaceae</taxon>
        <taxon>Nepenthes</taxon>
    </lineage>
</organism>
<protein>
    <submittedName>
        <fullName evidence="1">Uncharacterized protein</fullName>
    </submittedName>
</protein>
<dbReference type="Proteomes" id="UP001279734">
    <property type="component" value="Unassembled WGS sequence"/>
</dbReference>
<dbReference type="AlphaFoldDB" id="A0AAD3Y507"/>
<keyword evidence="2" id="KW-1185">Reference proteome</keyword>
<evidence type="ECO:0000313" key="1">
    <source>
        <dbReference type="EMBL" id="GMH27780.1"/>
    </source>
</evidence>
<accession>A0AAD3Y507</accession>
<reference evidence="1" key="1">
    <citation type="submission" date="2023-05" db="EMBL/GenBank/DDBJ databases">
        <title>Nepenthes gracilis genome sequencing.</title>
        <authorList>
            <person name="Fukushima K."/>
        </authorList>
    </citation>
    <scope>NUCLEOTIDE SEQUENCE</scope>
    <source>
        <strain evidence="1">SING2019-196</strain>
    </source>
</reference>
<evidence type="ECO:0000313" key="2">
    <source>
        <dbReference type="Proteomes" id="UP001279734"/>
    </source>
</evidence>